<proteinExistence type="predicted"/>
<organism evidence="9 10">
    <name type="scientific">Hyphobacterium vulgare</name>
    <dbReference type="NCBI Taxonomy" id="1736751"/>
    <lineage>
        <taxon>Bacteria</taxon>
        <taxon>Pseudomonadati</taxon>
        <taxon>Pseudomonadota</taxon>
        <taxon>Alphaproteobacteria</taxon>
        <taxon>Maricaulales</taxon>
        <taxon>Maricaulaceae</taxon>
        <taxon>Hyphobacterium</taxon>
    </lineage>
</organism>
<evidence type="ECO:0000313" key="10">
    <source>
        <dbReference type="Proteomes" id="UP001595379"/>
    </source>
</evidence>
<evidence type="ECO:0000256" key="5">
    <source>
        <dbReference type="ARBA" id="ARBA00022833"/>
    </source>
</evidence>
<keyword evidence="4" id="KW-0378">Hydrolase</keyword>
<dbReference type="Proteomes" id="UP001595379">
    <property type="component" value="Unassembled WGS sequence"/>
</dbReference>
<evidence type="ECO:0000256" key="3">
    <source>
        <dbReference type="ARBA" id="ARBA00022723"/>
    </source>
</evidence>
<dbReference type="InterPro" id="IPR011055">
    <property type="entry name" value="Dup_hybrid_motif"/>
</dbReference>
<reference evidence="10" key="1">
    <citation type="journal article" date="2019" name="Int. J. Syst. Evol. Microbiol.">
        <title>The Global Catalogue of Microorganisms (GCM) 10K type strain sequencing project: providing services to taxonomists for standard genome sequencing and annotation.</title>
        <authorList>
            <consortium name="The Broad Institute Genomics Platform"/>
            <consortium name="The Broad Institute Genome Sequencing Center for Infectious Disease"/>
            <person name="Wu L."/>
            <person name="Ma J."/>
        </authorList>
    </citation>
    <scope>NUCLEOTIDE SEQUENCE [LARGE SCALE GENOMIC DNA]</scope>
    <source>
        <strain evidence="10">KCTC 52487</strain>
    </source>
</reference>
<dbReference type="SUPFAM" id="SSF51261">
    <property type="entry name" value="Duplicated hybrid motif"/>
    <property type="match status" value="1"/>
</dbReference>
<keyword evidence="10" id="KW-1185">Reference proteome</keyword>
<keyword evidence="2" id="KW-0645">Protease</keyword>
<evidence type="ECO:0000256" key="6">
    <source>
        <dbReference type="ARBA" id="ARBA00023049"/>
    </source>
</evidence>
<keyword evidence="7" id="KW-0812">Transmembrane</keyword>
<dbReference type="Gene3D" id="3.10.450.350">
    <property type="match status" value="1"/>
</dbReference>
<evidence type="ECO:0000256" key="4">
    <source>
        <dbReference type="ARBA" id="ARBA00022801"/>
    </source>
</evidence>
<comment type="cofactor">
    <cofactor evidence="1">
        <name>Zn(2+)</name>
        <dbReference type="ChEBI" id="CHEBI:29105"/>
    </cofactor>
</comment>
<keyword evidence="6" id="KW-0482">Metalloprotease</keyword>
<dbReference type="EMBL" id="JBHRSV010000026">
    <property type="protein sequence ID" value="MFC2926892.1"/>
    <property type="molecule type" value="Genomic_DNA"/>
</dbReference>
<name>A0ABV6ZZY4_9PROT</name>
<feature type="transmembrane region" description="Helical" evidence="7">
    <location>
        <begin position="16"/>
        <end position="35"/>
    </location>
</feature>
<dbReference type="PANTHER" id="PTHR21666:SF288">
    <property type="entry name" value="CELL DIVISION PROTEIN YTFB"/>
    <property type="match status" value="1"/>
</dbReference>
<keyword evidence="3" id="KW-0479">Metal-binding</keyword>
<evidence type="ECO:0000313" key="9">
    <source>
        <dbReference type="EMBL" id="MFC2926892.1"/>
    </source>
</evidence>
<gene>
    <name evidence="9" type="ORF">ACFOOR_12310</name>
</gene>
<dbReference type="PANTHER" id="PTHR21666">
    <property type="entry name" value="PEPTIDASE-RELATED"/>
    <property type="match status" value="1"/>
</dbReference>
<evidence type="ECO:0000259" key="8">
    <source>
        <dbReference type="Pfam" id="PF01551"/>
    </source>
</evidence>
<dbReference type="InterPro" id="IPR016047">
    <property type="entry name" value="M23ase_b-sheet_dom"/>
</dbReference>
<accession>A0ABV6ZZY4</accession>
<comment type="caution">
    <text evidence="9">The sequence shown here is derived from an EMBL/GenBank/DDBJ whole genome shotgun (WGS) entry which is preliminary data.</text>
</comment>
<dbReference type="CDD" id="cd12797">
    <property type="entry name" value="M23_peptidase"/>
    <property type="match status" value="1"/>
</dbReference>
<dbReference type="RefSeq" id="WP_343165216.1">
    <property type="nucleotide sequence ID" value="NZ_JBHRSV010000026.1"/>
</dbReference>
<protein>
    <submittedName>
        <fullName evidence="9">Peptidoglycan DD-metalloendopeptidase family protein</fullName>
    </submittedName>
</protein>
<feature type="domain" description="M23ase beta-sheet core" evidence="8">
    <location>
        <begin position="330"/>
        <end position="427"/>
    </location>
</feature>
<evidence type="ECO:0000256" key="1">
    <source>
        <dbReference type="ARBA" id="ARBA00001947"/>
    </source>
</evidence>
<keyword evidence="7" id="KW-1133">Transmembrane helix</keyword>
<keyword evidence="7" id="KW-0472">Membrane</keyword>
<dbReference type="Pfam" id="PF01551">
    <property type="entry name" value="Peptidase_M23"/>
    <property type="match status" value="1"/>
</dbReference>
<evidence type="ECO:0000256" key="2">
    <source>
        <dbReference type="ARBA" id="ARBA00022670"/>
    </source>
</evidence>
<keyword evidence="5" id="KW-0862">Zinc</keyword>
<dbReference type="InterPro" id="IPR050570">
    <property type="entry name" value="Cell_wall_metabolism_enzyme"/>
</dbReference>
<dbReference type="Gene3D" id="2.70.70.10">
    <property type="entry name" value="Glucose Permease (Domain IIA)"/>
    <property type="match status" value="1"/>
</dbReference>
<evidence type="ECO:0000256" key="7">
    <source>
        <dbReference type="SAM" id="Phobius"/>
    </source>
</evidence>
<sequence length="485" mass="51574">MSGFDVHSADTARRNGLAIGASLILSVVLLAGLLISRFSEGNAAEPARDEFAPSLAVLAAETATAESEAFTHSVFNENAVFAGGCVACPAERQAIVVTVPRGGTLAGVLNEAGAPSTDVNRAVYALDPVYSVRHLRAGQEMTVYLETPALQQISAGTEDGTRLAGFSFRPESDRTITVARQADGGFRARELVASLEREIVRARGSINSSLYVDALAAGATDRIVVELAGVLGYAIDFQRSIQPGDEFDVVFERFVSSSGDVIRTGDILYVNFAGRGEPLNYFLYDPGDGPGFYNGDGESAERFLMATPINGARLSSHFGMRRHPVLGYNRMHRGTDFAAPTGTPIYAAGNGVVIRANRFGTFGNYVRIRHSNGYETAYAHLNGFASGVTAGTRVRQGQTIGYVGTTGRSTGPHLHYEVLLNNEQVNPMSLDLPTGRTLEASELPAFQAERDRIIAIRDAATDAASTPQVPAARLVAQGEVTHGAQ</sequence>